<organism evidence="2 3">
    <name type="scientific">Syntrophotalea carbinolica (strain DSM 2380 / NBRC 103641 / GraBd1)</name>
    <name type="common">Pelobacter carbinolicus</name>
    <dbReference type="NCBI Taxonomy" id="338963"/>
    <lineage>
        <taxon>Bacteria</taxon>
        <taxon>Pseudomonadati</taxon>
        <taxon>Thermodesulfobacteriota</taxon>
        <taxon>Desulfuromonadia</taxon>
        <taxon>Desulfuromonadales</taxon>
        <taxon>Syntrophotaleaceae</taxon>
        <taxon>Syntrophotalea</taxon>
    </lineage>
</organism>
<dbReference type="SUPFAM" id="SSF53335">
    <property type="entry name" value="S-adenosyl-L-methionine-dependent methyltransferases"/>
    <property type="match status" value="1"/>
</dbReference>
<dbReference type="GO" id="GO:0032259">
    <property type="term" value="P:methylation"/>
    <property type="evidence" value="ECO:0007669"/>
    <property type="project" value="UniProtKB-KW"/>
</dbReference>
<reference evidence="3" key="1">
    <citation type="submission" date="2005-10" db="EMBL/GenBank/DDBJ databases">
        <title>Complete sequence of Pelobacter carbinolicus DSM 2380.</title>
        <authorList>
            <person name="Copeland A."/>
            <person name="Lucas S."/>
            <person name="Lapidus A."/>
            <person name="Barry K."/>
            <person name="Detter J.C."/>
            <person name="Glavina T."/>
            <person name="Hammon N."/>
            <person name="Israni S."/>
            <person name="Pitluck S."/>
            <person name="Chertkov O."/>
            <person name="Schmutz J."/>
            <person name="Larimer F."/>
            <person name="Land M."/>
            <person name="Kyrpides N."/>
            <person name="Ivanova N."/>
            <person name="Richardson P."/>
        </authorList>
    </citation>
    <scope>NUCLEOTIDE SEQUENCE [LARGE SCALE GENOMIC DNA]</scope>
    <source>
        <strain evidence="3">DSM 2380 / NBRC 103641 / GraBd1</strain>
    </source>
</reference>
<reference evidence="2 3" key="2">
    <citation type="journal article" date="2012" name="BMC Genomics">
        <title>The genome of Pelobacter carbinolicus reveals surprising metabolic capabilities and physiological features.</title>
        <authorList>
            <person name="Aklujkar M."/>
            <person name="Haveman S.A."/>
            <person name="Didonato R.Jr."/>
            <person name="Chertkov O."/>
            <person name="Han C.S."/>
            <person name="Land M.L."/>
            <person name="Brown P."/>
            <person name="Lovley D.R."/>
        </authorList>
    </citation>
    <scope>NUCLEOTIDE SEQUENCE [LARGE SCALE GENOMIC DNA]</scope>
    <source>
        <strain evidence="3">DSM 2380 / NBRC 103641 / GraBd1</strain>
    </source>
</reference>
<dbReference type="OrthoDB" id="9807911at2"/>
<protein>
    <submittedName>
        <fullName evidence="2">SAM-dependent methyltransferase, type 11</fullName>
    </submittedName>
</protein>
<keyword evidence="2" id="KW-0489">Methyltransferase</keyword>
<gene>
    <name evidence="2" type="ordered locus">Pcar_0954</name>
</gene>
<dbReference type="KEGG" id="pca:Pcar_0954"/>
<dbReference type="Gene3D" id="3.40.50.150">
    <property type="entry name" value="Vaccinia Virus protein VP39"/>
    <property type="match status" value="1"/>
</dbReference>
<dbReference type="EMBL" id="CP000142">
    <property type="protein sequence ID" value="ABA88207.1"/>
    <property type="molecule type" value="Genomic_DNA"/>
</dbReference>
<dbReference type="Proteomes" id="UP000002534">
    <property type="component" value="Chromosome"/>
</dbReference>
<dbReference type="AlphaFoldDB" id="Q3A600"/>
<feature type="domain" description="Methyltransferase type 11" evidence="1">
    <location>
        <begin position="62"/>
        <end position="140"/>
    </location>
</feature>
<name>Q3A600_SYNC1</name>
<evidence type="ECO:0000313" key="3">
    <source>
        <dbReference type="Proteomes" id="UP000002534"/>
    </source>
</evidence>
<dbReference type="GO" id="GO:0008757">
    <property type="term" value="F:S-adenosylmethionine-dependent methyltransferase activity"/>
    <property type="evidence" value="ECO:0007669"/>
    <property type="project" value="InterPro"/>
</dbReference>
<dbReference type="InterPro" id="IPR013216">
    <property type="entry name" value="Methyltransf_11"/>
</dbReference>
<accession>Q3A600</accession>
<proteinExistence type="predicted"/>
<dbReference type="Pfam" id="PF08241">
    <property type="entry name" value="Methyltransf_11"/>
    <property type="match status" value="1"/>
</dbReference>
<dbReference type="RefSeq" id="WP_011340678.1">
    <property type="nucleotide sequence ID" value="NC_007498.2"/>
</dbReference>
<sequence>MSHWNQHARQWRKIGPPLRPQAEDLDFLTHSIVNQPRFTQKPPDILLLGVTPEITGLPWPPGSRLLAVDQSEAMIREVWSPHPTILSNAVRGKWCQLPTDNHSFDLIVGDGCMTLMDAEQGMLRFISELRRVLRPGGHLALRLFVRPDVPESPGQVFTELEQNRIGNFHIFKWRLLMALHGTLQEGVTVSQAPDCWRQFVADDDRISICTGWEKTTIVTLEAYRNSTARYYFPTLGEARAILSRYLIEERICTPSYELGDRCPTVIYRCP</sequence>
<dbReference type="eggNOG" id="ENOG5032RYB">
    <property type="taxonomic scope" value="Bacteria"/>
</dbReference>
<evidence type="ECO:0000259" key="1">
    <source>
        <dbReference type="Pfam" id="PF08241"/>
    </source>
</evidence>
<keyword evidence="2" id="KW-0808">Transferase</keyword>
<dbReference type="CDD" id="cd02440">
    <property type="entry name" value="AdoMet_MTases"/>
    <property type="match status" value="1"/>
</dbReference>
<dbReference type="HOGENOM" id="CLU_1048917_0_0_7"/>
<dbReference type="InterPro" id="IPR029063">
    <property type="entry name" value="SAM-dependent_MTases_sf"/>
</dbReference>
<keyword evidence="3" id="KW-1185">Reference proteome</keyword>
<evidence type="ECO:0000313" key="2">
    <source>
        <dbReference type="EMBL" id="ABA88207.1"/>
    </source>
</evidence>